<keyword evidence="2" id="KW-0805">Transcription regulation</keyword>
<dbReference type="GO" id="GO:0005634">
    <property type="term" value="C:nucleus"/>
    <property type="evidence" value="ECO:0007669"/>
    <property type="project" value="UniProtKB-SubCell"/>
</dbReference>
<dbReference type="SMART" id="SM00717">
    <property type="entry name" value="SANT"/>
    <property type="match status" value="1"/>
</dbReference>
<dbReference type="GO" id="GO:0006355">
    <property type="term" value="P:regulation of DNA-templated transcription"/>
    <property type="evidence" value="ECO:0007669"/>
    <property type="project" value="UniProtKB-ARBA"/>
</dbReference>
<evidence type="ECO:0000256" key="6">
    <source>
        <dbReference type="SAM" id="MobiDB-lite"/>
    </source>
</evidence>
<dbReference type="Pfam" id="PF13837">
    <property type="entry name" value="Myb_DNA-bind_4"/>
    <property type="match status" value="1"/>
</dbReference>
<dbReference type="CDD" id="cd12203">
    <property type="entry name" value="GT1"/>
    <property type="match status" value="1"/>
</dbReference>
<accession>A0AAE1J4K1</accession>
<dbReference type="FunFam" id="1.10.10.60:FF:000032">
    <property type="entry name" value="Zinc finger and SCAN domain-containing 20"/>
    <property type="match status" value="1"/>
</dbReference>
<feature type="compositionally biased region" description="Polar residues" evidence="6">
    <location>
        <begin position="26"/>
        <end position="37"/>
    </location>
</feature>
<dbReference type="Proteomes" id="UP001293593">
    <property type="component" value="Unassembled WGS sequence"/>
</dbReference>
<dbReference type="Gene3D" id="1.10.10.60">
    <property type="entry name" value="Homeodomain-like"/>
    <property type="match status" value="1"/>
</dbReference>
<evidence type="ECO:0000313" key="9">
    <source>
        <dbReference type="Proteomes" id="UP001293593"/>
    </source>
</evidence>
<dbReference type="PANTHER" id="PTHR21654:SF84">
    <property type="entry name" value="SI:DKEY-66I24.7"/>
    <property type="match status" value="1"/>
</dbReference>
<evidence type="ECO:0000259" key="7">
    <source>
        <dbReference type="PROSITE" id="PS50090"/>
    </source>
</evidence>
<feature type="compositionally biased region" description="Acidic residues" evidence="6">
    <location>
        <begin position="172"/>
        <end position="186"/>
    </location>
</feature>
<keyword evidence="5" id="KW-0539">Nucleus</keyword>
<feature type="domain" description="Myb-like" evidence="7">
    <location>
        <begin position="53"/>
        <end position="109"/>
    </location>
</feature>
<keyword evidence="4" id="KW-0804">Transcription</keyword>
<comment type="subcellular location">
    <subcellularLocation>
        <location evidence="1">Nucleus</location>
    </subcellularLocation>
</comment>
<keyword evidence="9" id="KW-1185">Reference proteome</keyword>
<dbReference type="InterPro" id="IPR001005">
    <property type="entry name" value="SANT/Myb"/>
</dbReference>
<organism evidence="8 9">
    <name type="scientific">Acacia crassicarpa</name>
    <name type="common">northern wattle</name>
    <dbReference type="NCBI Taxonomy" id="499986"/>
    <lineage>
        <taxon>Eukaryota</taxon>
        <taxon>Viridiplantae</taxon>
        <taxon>Streptophyta</taxon>
        <taxon>Embryophyta</taxon>
        <taxon>Tracheophyta</taxon>
        <taxon>Spermatophyta</taxon>
        <taxon>Magnoliopsida</taxon>
        <taxon>eudicotyledons</taxon>
        <taxon>Gunneridae</taxon>
        <taxon>Pentapetalae</taxon>
        <taxon>rosids</taxon>
        <taxon>fabids</taxon>
        <taxon>Fabales</taxon>
        <taxon>Fabaceae</taxon>
        <taxon>Caesalpinioideae</taxon>
        <taxon>mimosoid clade</taxon>
        <taxon>Acacieae</taxon>
        <taxon>Acacia</taxon>
    </lineage>
</organism>
<comment type="caution">
    <text evidence="8">The sequence shown here is derived from an EMBL/GenBank/DDBJ whole genome shotgun (WGS) entry which is preliminary data.</text>
</comment>
<evidence type="ECO:0000256" key="1">
    <source>
        <dbReference type="ARBA" id="ARBA00004123"/>
    </source>
</evidence>
<evidence type="ECO:0000256" key="2">
    <source>
        <dbReference type="ARBA" id="ARBA00023015"/>
    </source>
</evidence>
<protein>
    <recommendedName>
        <fullName evidence="7">Myb-like domain-containing protein</fullName>
    </recommendedName>
</protein>
<reference evidence="8" key="1">
    <citation type="submission" date="2023-10" db="EMBL/GenBank/DDBJ databases">
        <title>Chromosome-level genome of the transformable northern wattle, Acacia crassicarpa.</title>
        <authorList>
            <person name="Massaro I."/>
            <person name="Sinha N.R."/>
            <person name="Poethig S."/>
            <person name="Leichty A.R."/>
        </authorList>
    </citation>
    <scope>NUCLEOTIDE SEQUENCE</scope>
    <source>
        <strain evidence="8">Acra3RX</strain>
        <tissue evidence="8">Leaf</tissue>
    </source>
</reference>
<dbReference type="PANTHER" id="PTHR21654">
    <property type="entry name" value="FI21293P1"/>
    <property type="match status" value="1"/>
</dbReference>
<dbReference type="EMBL" id="JAWXYG010000010">
    <property type="protein sequence ID" value="KAK4261554.1"/>
    <property type="molecule type" value="Genomic_DNA"/>
</dbReference>
<feature type="region of interest" description="Disordered" evidence="6">
    <location>
        <begin position="26"/>
        <end position="55"/>
    </location>
</feature>
<evidence type="ECO:0000256" key="3">
    <source>
        <dbReference type="ARBA" id="ARBA00023125"/>
    </source>
</evidence>
<proteinExistence type="predicted"/>
<dbReference type="PROSITE" id="PS50090">
    <property type="entry name" value="MYB_LIKE"/>
    <property type="match status" value="1"/>
</dbReference>
<keyword evidence="3" id="KW-0238">DNA-binding</keyword>
<dbReference type="AlphaFoldDB" id="A0AAE1J4K1"/>
<evidence type="ECO:0000256" key="4">
    <source>
        <dbReference type="ARBA" id="ARBA00023163"/>
    </source>
</evidence>
<name>A0AAE1J4K1_9FABA</name>
<feature type="region of interest" description="Disordered" evidence="6">
    <location>
        <begin position="149"/>
        <end position="216"/>
    </location>
</feature>
<dbReference type="InterPro" id="IPR044822">
    <property type="entry name" value="Myb_DNA-bind_4"/>
</dbReference>
<gene>
    <name evidence="8" type="ORF">QN277_004534</name>
</gene>
<sequence length="312" mass="36780">MFGGGEDEALARLGIMTPSFLKPATSSVISGEMSPSTAAAPVRDDRVPAQPQWSQQETREFIAIRAELERDFTASKRNKTLWEVVSAKMRERGFKRSPEQCKCKWKNLVNRYKGKETSDPEHGRQCPFFEELHAIFAQRAQNMQRLLLESEGRSTQTKKGMKRVSGDRSSEEFSEDDDEVEDDSEEEKPVRSNPRKRKADKAAMEKFPRASNASDAISNTANSIQEMLKEFFQQQLRMEMQWREMMERRAHERQLFEQEWRQSMEKLERERLMIEQAWREREEQRRMREENRAERRDVLLTTLLNKLIHESN</sequence>
<evidence type="ECO:0000313" key="8">
    <source>
        <dbReference type="EMBL" id="KAK4261554.1"/>
    </source>
</evidence>
<evidence type="ECO:0000256" key="5">
    <source>
        <dbReference type="ARBA" id="ARBA00023242"/>
    </source>
</evidence>
<dbReference type="GO" id="GO:0003677">
    <property type="term" value="F:DNA binding"/>
    <property type="evidence" value="ECO:0007669"/>
    <property type="project" value="UniProtKB-KW"/>
</dbReference>